<dbReference type="AlphaFoldDB" id="A0A809RV62"/>
<dbReference type="EMBL" id="AP021858">
    <property type="protein sequence ID" value="BBO23702.1"/>
    <property type="molecule type" value="Genomic_DNA"/>
</dbReference>
<dbReference type="InterPro" id="IPR019752">
    <property type="entry name" value="Pyrv/ketoisovalerate_OxRed_cat"/>
</dbReference>
<dbReference type="GO" id="GO:0006979">
    <property type="term" value="P:response to oxidative stress"/>
    <property type="evidence" value="ECO:0007669"/>
    <property type="project" value="TreeGrafter"/>
</dbReference>
<evidence type="ECO:0000313" key="4">
    <source>
        <dbReference type="EMBL" id="BBO23702.1"/>
    </source>
</evidence>
<dbReference type="InterPro" id="IPR029061">
    <property type="entry name" value="THDP-binding"/>
</dbReference>
<reference evidence="4" key="1">
    <citation type="journal article" name="DNA Res.">
        <title>The physiological potential of anammox bacteria as revealed by their core genome structure.</title>
        <authorList>
            <person name="Okubo T."/>
            <person name="Toyoda A."/>
            <person name="Fukuhara K."/>
            <person name="Uchiyama I."/>
            <person name="Harigaya Y."/>
            <person name="Kuroiwa M."/>
            <person name="Suzuki T."/>
            <person name="Murakami Y."/>
            <person name="Suwa Y."/>
            <person name="Takami H."/>
        </authorList>
    </citation>
    <scope>NUCLEOTIDE SEQUENCE</scope>
    <source>
        <strain evidence="4">317325-2</strain>
    </source>
</reference>
<dbReference type="PANTHER" id="PTHR32154:SF29">
    <property type="entry name" value="BLR6743 PROTEIN"/>
    <property type="match status" value="1"/>
</dbReference>
<dbReference type="NCBIfam" id="TIGR03710">
    <property type="entry name" value="OAFO_sf"/>
    <property type="match status" value="1"/>
</dbReference>
<dbReference type="Gene3D" id="3.40.50.920">
    <property type="match status" value="1"/>
</dbReference>
<evidence type="ECO:0000259" key="3">
    <source>
        <dbReference type="Pfam" id="PF01855"/>
    </source>
</evidence>
<protein>
    <submittedName>
        <fullName evidence="4">2-oxoacid:acceptor oxidoreductase subunit alpha</fullName>
    </submittedName>
</protein>
<dbReference type="SUPFAM" id="SSF52518">
    <property type="entry name" value="Thiamin diphosphate-binding fold (THDP-binding)"/>
    <property type="match status" value="1"/>
</dbReference>
<feature type="domain" description="Pyruvate/ketoisovalerate oxidoreductase catalytic" evidence="2">
    <location>
        <begin position="17"/>
        <end position="182"/>
    </location>
</feature>
<organism evidence="4 5">
    <name type="scientific">Candidatus Nitrosymbiomonas proteolyticus</name>
    <dbReference type="NCBI Taxonomy" id="2608984"/>
    <lineage>
        <taxon>Bacteria</taxon>
        <taxon>Bacillati</taxon>
        <taxon>Armatimonadota</taxon>
        <taxon>Armatimonadota incertae sedis</taxon>
        <taxon>Candidatus Nitrosymbiomonas</taxon>
    </lineage>
</organism>
<name>A0A809RV62_9BACT</name>
<keyword evidence="1" id="KW-0560">Oxidoreductase</keyword>
<dbReference type="Gene3D" id="3.40.50.970">
    <property type="match status" value="1"/>
</dbReference>
<dbReference type="PANTHER" id="PTHR32154">
    <property type="entry name" value="PYRUVATE-FLAVODOXIN OXIDOREDUCTASE-RELATED"/>
    <property type="match status" value="1"/>
</dbReference>
<dbReference type="InterPro" id="IPR009014">
    <property type="entry name" value="Transketo_C/PFOR_II"/>
</dbReference>
<dbReference type="FunFam" id="3.40.50.970:FF:000022">
    <property type="entry name" value="2-oxoglutarate ferredoxin oxidoreductase alpha subunit"/>
    <property type="match status" value="1"/>
</dbReference>
<dbReference type="InterPro" id="IPR022367">
    <property type="entry name" value="2-oxoacid/accept_OxRdtase_asu"/>
</dbReference>
<sequence>MNDPVNDFALRIATANGTGSASANNLLMQAIFRMGIPVSGKNLFPSNIQGLPTWYEIRVSNKGYTARPKDFDLLAALNAATMAQDIAGMKSGGWVLFDSSRPLDKKLGRDDLHFIGVPFARLCNSNFEGVRERILMKNIAYVGAVGALLDIDKDTLAALTAEKFKKKPALLKSNQKAIELGYSYTKKHFECPLPIRLTKMDSTREHILIDGNTSAALGCLYAGATVGAWYPITPATSLMEAFSAFCQRYRKNPKSGKNRFAIVQAEDELSAIGMVIGASWAGARAFTSTSGPGVSLMNEFLGLAYYAEIPAVLFDVQRTGPSTGMPTRTQQADLLTCAYASHGDTKHICLYPADPKEAFDMAVKAFDLAEQFQTPVIVLSDLDIGMNDWMTPKLQWDDNYRPNRGKVLSAEELERIERFYRYMDIDEDGVPYRTLPGVHPKGSYFTRGSGHNRFGFYTEDSDEYREVMDRITRKFETASKAVPEALIHGSGARTGLVTLGSGHAACSEAVDLMKERGDGMDYMRIRGFPFGPEVKEFLLAHEVNYIVEQNRDGQLRRLLMIETEVPADRLRSVLYYAGMPLCAECVVEGVQAFSGVPA</sequence>
<evidence type="ECO:0000256" key="1">
    <source>
        <dbReference type="ARBA" id="ARBA00023002"/>
    </source>
</evidence>
<dbReference type="InterPro" id="IPR002880">
    <property type="entry name" value="Pyrv_Fd/Flavodoxin_OxRdtase_N"/>
</dbReference>
<dbReference type="CDD" id="cd07034">
    <property type="entry name" value="TPP_PYR_PFOR_IOR-alpha_like"/>
    <property type="match status" value="1"/>
</dbReference>
<dbReference type="InterPro" id="IPR002869">
    <property type="entry name" value="Pyrv_flavodox_OxRed_cen"/>
</dbReference>
<dbReference type="InterPro" id="IPR050722">
    <property type="entry name" value="Pyruvate:ferred/Flavod_OxRd"/>
</dbReference>
<evidence type="ECO:0000313" key="5">
    <source>
        <dbReference type="Proteomes" id="UP000662873"/>
    </source>
</evidence>
<dbReference type="Pfam" id="PF01558">
    <property type="entry name" value="POR"/>
    <property type="match status" value="1"/>
</dbReference>
<dbReference type="Gene3D" id="3.40.920.10">
    <property type="entry name" value="Pyruvate-ferredoxin oxidoreductase, PFOR, domain III"/>
    <property type="match status" value="1"/>
</dbReference>
<feature type="domain" description="Pyruvate flavodoxin/ferredoxin oxidoreductase pyrimidine binding" evidence="3">
    <location>
        <begin position="218"/>
        <end position="384"/>
    </location>
</feature>
<dbReference type="GO" id="GO:0016903">
    <property type="term" value="F:oxidoreductase activity, acting on the aldehyde or oxo group of donors"/>
    <property type="evidence" value="ECO:0007669"/>
    <property type="project" value="InterPro"/>
</dbReference>
<dbReference type="Proteomes" id="UP000662873">
    <property type="component" value="Chromosome"/>
</dbReference>
<accession>A0A809RV62</accession>
<gene>
    <name evidence="4" type="ORF">NPRO_12970</name>
</gene>
<dbReference type="Pfam" id="PF01855">
    <property type="entry name" value="POR_N"/>
    <property type="match status" value="1"/>
</dbReference>
<dbReference type="KEGG" id="npy:NPRO_12970"/>
<dbReference type="SUPFAM" id="SSF53323">
    <property type="entry name" value="Pyruvate-ferredoxin oxidoreductase, PFOR, domain III"/>
    <property type="match status" value="1"/>
</dbReference>
<proteinExistence type="predicted"/>
<evidence type="ECO:0000259" key="2">
    <source>
        <dbReference type="Pfam" id="PF01558"/>
    </source>
</evidence>